<feature type="compositionally biased region" description="Pro residues" evidence="1">
    <location>
        <begin position="15"/>
        <end position="26"/>
    </location>
</feature>
<protein>
    <submittedName>
        <fullName evidence="2">Uncharacterized protein</fullName>
    </submittedName>
</protein>
<feature type="non-terminal residue" evidence="2">
    <location>
        <position position="1"/>
    </location>
</feature>
<sequence length="450" mass="50821">NITVGRVKPLHLPLPRRPSPEPPDQRPPLGSIAIHDTMQYLPVRQPGTRIRTATQLSLQELVALSQKLKALEEHTSQPVTMDDFRRMLQNVFDGWDTSFTLGRPPALLERKFGDSRIQVGILVQDHPLTAEKARAGGAVSAAHRAEQPVFFGINIQYEDGTVDWAWRDRSNAGISPRYVRLDEGMTPISIRTDAMIRFDTTEYLRIRAYSSALLNLSVRTTIKRFAVTGTITSRPETPFLSRHTGHPVTMSAFRSILEYSFDGWDTTHDVGLPPALAERKFNESRILAGTLSQDHPLPAGRSRSGQQVPVARRMGQPVYFGISLQYEDGTVDWAWRDRNNAGVSPRYVILANGKTPRSIRADILVRFDTMEYDRIRVYNSRLAVFHVRCIIKKWADAGMTMYPNIKDEDRPRNFATGRFAIPVSLAEGELQLEASQDARERMATIPSPFF</sequence>
<dbReference type="EMBL" id="CAJSTJ010000160">
    <property type="protein sequence ID" value="CAG7563674.1"/>
    <property type="molecule type" value="Genomic_DNA"/>
</dbReference>
<evidence type="ECO:0000256" key="1">
    <source>
        <dbReference type="SAM" id="MobiDB-lite"/>
    </source>
</evidence>
<dbReference type="AlphaFoldDB" id="A0A8J2J582"/>
<comment type="caution">
    <text evidence="2">The sequence shown here is derived from an EMBL/GenBank/DDBJ whole genome shotgun (WGS) entry which is preliminary data.</text>
</comment>
<name>A0A8J2J582_FUSEQ</name>
<accession>A0A8J2J582</accession>
<feature type="region of interest" description="Disordered" evidence="1">
    <location>
        <begin position="11"/>
        <end position="31"/>
    </location>
</feature>
<evidence type="ECO:0000313" key="3">
    <source>
        <dbReference type="Proteomes" id="UP000693738"/>
    </source>
</evidence>
<dbReference type="Proteomes" id="UP000693738">
    <property type="component" value="Unassembled WGS sequence"/>
</dbReference>
<proteinExistence type="predicted"/>
<evidence type="ECO:0000313" key="2">
    <source>
        <dbReference type="EMBL" id="CAG7563674.1"/>
    </source>
</evidence>
<organism evidence="2 3">
    <name type="scientific">Fusarium equiseti</name>
    <name type="common">Fusarium scirpi</name>
    <dbReference type="NCBI Taxonomy" id="61235"/>
    <lineage>
        <taxon>Eukaryota</taxon>
        <taxon>Fungi</taxon>
        <taxon>Dikarya</taxon>
        <taxon>Ascomycota</taxon>
        <taxon>Pezizomycotina</taxon>
        <taxon>Sordariomycetes</taxon>
        <taxon>Hypocreomycetidae</taxon>
        <taxon>Hypocreales</taxon>
        <taxon>Nectriaceae</taxon>
        <taxon>Fusarium</taxon>
        <taxon>Fusarium incarnatum-equiseti species complex</taxon>
    </lineage>
</organism>
<gene>
    <name evidence="2" type="ORF">FEQUK3_LOCUS9343</name>
</gene>
<reference evidence="2" key="1">
    <citation type="submission" date="2021-05" db="EMBL/GenBank/DDBJ databases">
        <authorList>
            <person name="Khan N."/>
        </authorList>
    </citation>
    <scope>NUCLEOTIDE SEQUENCE</scope>
</reference>